<name>A0A849I505_9HYPH</name>
<dbReference type="AlphaFoldDB" id="A0A849I505"/>
<protein>
    <submittedName>
        <fullName evidence="1">Uncharacterized protein</fullName>
    </submittedName>
</protein>
<dbReference type="RefSeq" id="WP_171217884.1">
    <property type="nucleotide sequence ID" value="NZ_JABEPP010000002.1"/>
</dbReference>
<dbReference type="EMBL" id="JABEPP010000002">
    <property type="protein sequence ID" value="NNM72411.1"/>
    <property type="molecule type" value="Genomic_DNA"/>
</dbReference>
<evidence type="ECO:0000313" key="2">
    <source>
        <dbReference type="Proteomes" id="UP000564885"/>
    </source>
</evidence>
<organism evidence="1 2">
    <name type="scientific">Enterovirga aerilata</name>
    <dbReference type="NCBI Taxonomy" id="2730920"/>
    <lineage>
        <taxon>Bacteria</taxon>
        <taxon>Pseudomonadati</taxon>
        <taxon>Pseudomonadota</taxon>
        <taxon>Alphaproteobacteria</taxon>
        <taxon>Hyphomicrobiales</taxon>
        <taxon>Methylobacteriaceae</taxon>
        <taxon>Enterovirga</taxon>
    </lineage>
</organism>
<gene>
    <name evidence="1" type="ORF">HJG44_08395</name>
</gene>
<sequence length="163" mass="18008">MTTPRDPITIRADIARQLAASRDLDPERYVASPRLRREAEELISDFRRAPVAPSSRLEELCAEALAAEKTEDDARRARFAARQAIEDAKKAAEPKPDPTLRRLLVADIATGRPFWITLPVEHVEVVGDAPVANQHRSVPRGRPITADDRFGIVLAKTAEAASQ</sequence>
<dbReference type="Proteomes" id="UP000564885">
    <property type="component" value="Unassembled WGS sequence"/>
</dbReference>
<proteinExistence type="predicted"/>
<evidence type="ECO:0000313" key="1">
    <source>
        <dbReference type="EMBL" id="NNM72411.1"/>
    </source>
</evidence>
<keyword evidence="2" id="KW-1185">Reference proteome</keyword>
<comment type="caution">
    <text evidence="1">The sequence shown here is derived from an EMBL/GenBank/DDBJ whole genome shotgun (WGS) entry which is preliminary data.</text>
</comment>
<accession>A0A849I505</accession>
<reference evidence="1 2" key="1">
    <citation type="submission" date="2020-04" db="EMBL/GenBank/DDBJ databases">
        <title>Enterovirga sp. isolate from soil.</title>
        <authorList>
            <person name="Chea S."/>
            <person name="Kim D.-U."/>
        </authorList>
    </citation>
    <scope>NUCLEOTIDE SEQUENCE [LARGE SCALE GENOMIC DNA]</scope>
    <source>
        <strain evidence="1 2">DB1703</strain>
    </source>
</reference>